<proteinExistence type="predicted"/>
<evidence type="ECO:0000256" key="1">
    <source>
        <dbReference type="ARBA" id="ARBA00001946"/>
    </source>
</evidence>
<dbReference type="Pfam" id="PF02746">
    <property type="entry name" value="MR_MLE_N"/>
    <property type="match status" value="1"/>
</dbReference>
<dbReference type="Gene3D" id="3.30.390.10">
    <property type="entry name" value="Enolase-like, N-terminal domain"/>
    <property type="match status" value="1"/>
</dbReference>
<dbReference type="PANTHER" id="PTHR13794">
    <property type="entry name" value="ENOLASE SUPERFAMILY, MANDELATE RACEMASE"/>
    <property type="match status" value="1"/>
</dbReference>
<comment type="cofactor">
    <cofactor evidence="1">
        <name>Mg(2+)</name>
        <dbReference type="ChEBI" id="CHEBI:18420"/>
    </cofactor>
</comment>
<dbReference type="SUPFAM" id="SSF54826">
    <property type="entry name" value="Enolase N-terminal domain-like"/>
    <property type="match status" value="1"/>
</dbReference>
<dbReference type="InterPro" id="IPR036849">
    <property type="entry name" value="Enolase-like_C_sf"/>
</dbReference>
<keyword evidence="3" id="KW-0460">Magnesium</keyword>
<evidence type="ECO:0000256" key="2">
    <source>
        <dbReference type="ARBA" id="ARBA00022723"/>
    </source>
</evidence>
<dbReference type="InterPro" id="IPR013341">
    <property type="entry name" value="Mandelate_racemase_N_dom"/>
</dbReference>
<dbReference type="PANTHER" id="PTHR13794:SF58">
    <property type="entry name" value="MITOCHONDRIAL ENOLASE SUPERFAMILY MEMBER 1"/>
    <property type="match status" value="1"/>
</dbReference>
<dbReference type="InterPro" id="IPR029017">
    <property type="entry name" value="Enolase-like_N"/>
</dbReference>
<dbReference type="GO" id="GO:0016836">
    <property type="term" value="F:hydro-lyase activity"/>
    <property type="evidence" value="ECO:0007669"/>
    <property type="project" value="TreeGrafter"/>
</dbReference>
<dbReference type="SUPFAM" id="SSF51604">
    <property type="entry name" value="Enolase C-terminal domain-like"/>
    <property type="match status" value="1"/>
</dbReference>
<dbReference type="InterPro" id="IPR029065">
    <property type="entry name" value="Enolase_C-like"/>
</dbReference>
<dbReference type="Gene3D" id="3.20.20.120">
    <property type="entry name" value="Enolase-like C-terminal domain"/>
    <property type="match status" value="1"/>
</dbReference>
<organism evidence="5">
    <name type="scientific">freshwater metagenome</name>
    <dbReference type="NCBI Taxonomy" id="449393"/>
    <lineage>
        <taxon>unclassified sequences</taxon>
        <taxon>metagenomes</taxon>
        <taxon>ecological metagenomes</taxon>
    </lineage>
</organism>
<accession>A0A6J6G341</accession>
<reference evidence="5" key="1">
    <citation type="submission" date="2020-05" db="EMBL/GenBank/DDBJ databases">
        <authorList>
            <person name="Chiriac C."/>
            <person name="Salcher M."/>
            <person name="Ghai R."/>
            <person name="Kavagutti S V."/>
        </authorList>
    </citation>
    <scope>NUCLEOTIDE SEQUENCE</scope>
</reference>
<evidence type="ECO:0000259" key="4">
    <source>
        <dbReference type="SMART" id="SM00922"/>
    </source>
</evidence>
<dbReference type="AlphaFoldDB" id="A0A6J6G341"/>
<dbReference type="GO" id="GO:0016052">
    <property type="term" value="P:carbohydrate catabolic process"/>
    <property type="evidence" value="ECO:0007669"/>
    <property type="project" value="TreeGrafter"/>
</dbReference>
<sequence length="380" mass="41786">MRITRVELLTAPMATNWLTERVIANPMSIYPEYAERRSSWYQTQSAGVVVITVEDGTQGYGFVGGAKATACVPMLDEQVRHLLIGKSCFQTELISEQIYRATIMYGQGGAAACLASGIDIALWDLKGKVTGLPVYELLGGRTTDVLKPYLTSWDAEALTRFGIRDVKIAMPYGPAAGEEGKKANVAAVEIARETIGPDGFISLDCYMAWDVPYTVDMYKRLRDYGIGWIEEPVMPEDILGYRSIRDQVDCMVTGGEHTYTLEGFRRLIVEGGVDIIQPDIYRAGGPTVLKKVAALAKAYGRKLICHGVGLPTYHFLISNGPDLSPRCEYLDIYAGSPAGWVLNGEPAPERGELHLPEVPGFGYTLNQEVFDQKLAVSPIW</sequence>
<dbReference type="GO" id="GO:0000287">
    <property type="term" value="F:magnesium ion binding"/>
    <property type="evidence" value="ECO:0007669"/>
    <property type="project" value="TreeGrafter"/>
</dbReference>
<dbReference type="EMBL" id="CAEZUA010000088">
    <property type="protein sequence ID" value="CAB4595636.1"/>
    <property type="molecule type" value="Genomic_DNA"/>
</dbReference>
<dbReference type="InterPro" id="IPR046945">
    <property type="entry name" value="RHMD-like"/>
</dbReference>
<dbReference type="SMART" id="SM00922">
    <property type="entry name" value="MR_MLE"/>
    <property type="match status" value="1"/>
</dbReference>
<protein>
    <submittedName>
        <fullName evidence="5">Unannotated protein</fullName>
    </submittedName>
</protein>
<dbReference type="EMBL" id="CAFBMI010000053">
    <property type="protein sequence ID" value="CAB4901508.1"/>
    <property type="molecule type" value="Genomic_DNA"/>
</dbReference>
<keyword evidence="2" id="KW-0479">Metal-binding</keyword>
<gene>
    <name evidence="5" type="ORF">UFOPK1773_01080</name>
    <name evidence="6" type="ORF">UFOPK3558_00706</name>
</gene>
<name>A0A6J6G341_9ZZZZ</name>
<evidence type="ECO:0000313" key="5">
    <source>
        <dbReference type="EMBL" id="CAB4595636.1"/>
    </source>
</evidence>
<evidence type="ECO:0000256" key="3">
    <source>
        <dbReference type="ARBA" id="ARBA00022842"/>
    </source>
</evidence>
<dbReference type="SFLD" id="SFLDG00179">
    <property type="entry name" value="mandelate_racemase"/>
    <property type="match status" value="1"/>
</dbReference>
<dbReference type="SFLD" id="SFLDS00001">
    <property type="entry name" value="Enolase"/>
    <property type="match status" value="1"/>
</dbReference>
<feature type="domain" description="Mandelate racemase/muconate lactonizing enzyme C-terminal" evidence="4">
    <location>
        <begin position="155"/>
        <end position="251"/>
    </location>
</feature>
<evidence type="ECO:0000313" key="6">
    <source>
        <dbReference type="EMBL" id="CAB4901508.1"/>
    </source>
</evidence>
<dbReference type="Pfam" id="PF13378">
    <property type="entry name" value="MR_MLE_C"/>
    <property type="match status" value="1"/>
</dbReference>
<dbReference type="InterPro" id="IPR013342">
    <property type="entry name" value="Mandelate_racemase_C"/>
</dbReference>